<accession>X1CGN4</accession>
<dbReference type="Pfam" id="PF19864">
    <property type="entry name" value="Radical_SAM_N2"/>
    <property type="match status" value="1"/>
</dbReference>
<dbReference type="PANTHER" id="PTHR42731">
    <property type="entry name" value="SLL1084 PROTEIN"/>
    <property type="match status" value="1"/>
</dbReference>
<feature type="domain" description="Radical SAM" evidence="1">
    <location>
        <begin position="39"/>
        <end position="150"/>
    </location>
</feature>
<dbReference type="PANTHER" id="PTHR42731:SF5">
    <property type="entry name" value="RADICAL SAM DOMAIN PROTEIN"/>
    <property type="match status" value="1"/>
</dbReference>
<comment type="caution">
    <text evidence="2">The sequence shown here is derived from an EMBL/GenBank/DDBJ whole genome shotgun (WGS) entry which is preliminary data.</text>
</comment>
<evidence type="ECO:0000259" key="1">
    <source>
        <dbReference type="Pfam" id="PF19864"/>
    </source>
</evidence>
<dbReference type="EMBL" id="BART01028696">
    <property type="protein sequence ID" value="GAG92247.1"/>
    <property type="molecule type" value="Genomic_DNA"/>
</dbReference>
<proteinExistence type="predicted"/>
<protein>
    <recommendedName>
        <fullName evidence="1">Radical SAM domain-containing protein</fullName>
    </recommendedName>
</protein>
<evidence type="ECO:0000313" key="2">
    <source>
        <dbReference type="EMBL" id="GAG92247.1"/>
    </source>
</evidence>
<name>X1CGN4_9ZZZZ</name>
<dbReference type="AlphaFoldDB" id="X1CGN4"/>
<dbReference type="Gene3D" id="3.40.50.280">
    <property type="entry name" value="Cobalamin-binding domain"/>
    <property type="match status" value="1"/>
</dbReference>
<dbReference type="InterPro" id="IPR045784">
    <property type="entry name" value="Radical_SAM_N2"/>
</dbReference>
<gene>
    <name evidence="2" type="ORF">S01H4_50527</name>
</gene>
<feature type="non-terminal residue" evidence="2">
    <location>
        <position position="150"/>
    </location>
</feature>
<organism evidence="2">
    <name type="scientific">marine sediment metagenome</name>
    <dbReference type="NCBI Taxonomy" id="412755"/>
    <lineage>
        <taxon>unclassified sequences</taxon>
        <taxon>metagenomes</taxon>
        <taxon>ecological metagenomes</taxon>
    </lineage>
</organism>
<sequence length="150" mass="16669">MNERKKLLARETGTFYKDGGIQVALIYPNSYFVGMSNLGFQTIYRQLNTTPGVSCQRIFLAEHIRSLEKGNLPTSFEILAFSVSFELDYINVLKILGAASIPLRSSERDDSHPLVIAGGFAPSSNPEPLAMFVDIFIIGEGEEVINEFMD</sequence>
<reference evidence="2" key="1">
    <citation type="journal article" date="2014" name="Front. Microbiol.">
        <title>High frequency of phylogenetically diverse reductive dehalogenase-homologous genes in deep subseafloor sedimentary metagenomes.</title>
        <authorList>
            <person name="Kawai M."/>
            <person name="Futagami T."/>
            <person name="Toyoda A."/>
            <person name="Takaki Y."/>
            <person name="Nishi S."/>
            <person name="Hori S."/>
            <person name="Arai W."/>
            <person name="Tsubouchi T."/>
            <person name="Morono Y."/>
            <person name="Uchiyama I."/>
            <person name="Ito T."/>
            <person name="Fujiyama A."/>
            <person name="Inagaki F."/>
            <person name="Takami H."/>
        </authorList>
    </citation>
    <scope>NUCLEOTIDE SEQUENCE</scope>
    <source>
        <strain evidence="2">Expedition CK06-06</strain>
    </source>
</reference>